<gene>
    <name evidence="7" type="ORF">SAE01_27400</name>
</gene>
<keyword evidence="5" id="KW-0804">Transcription</keyword>
<evidence type="ECO:0000256" key="3">
    <source>
        <dbReference type="ARBA" id="ARBA00023082"/>
    </source>
</evidence>
<evidence type="ECO:0000313" key="8">
    <source>
        <dbReference type="Proteomes" id="UP000321513"/>
    </source>
</evidence>
<keyword evidence="4" id="KW-0238">DNA-binding</keyword>
<sequence length="202" mass="23793">MERGRQFSDLEVIETLREGRDANAIIAYLYRSNYKKTLVYVSQNSGNEQDAQDIFQEVIVSFIELVRLEKFRGESSIGTFLLAIMRNLWLNELKKRGRSMLRDEKFEKARSTVDEDISRYMVNREMRNQLMQLVGDLGDTCKKILVAFYYENLSMKEILQQSEYENEQVVRNKKYKCLKQLEQMLVSKPGLANNLKSILSYE</sequence>
<protein>
    <recommendedName>
        <fullName evidence="6">RNA polymerase sigma-70 region 2 domain-containing protein</fullName>
    </recommendedName>
</protein>
<evidence type="ECO:0000256" key="4">
    <source>
        <dbReference type="ARBA" id="ARBA00023125"/>
    </source>
</evidence>
<dbReference type="GO" id="GO:0003677">
    <property type="term" value="F:DNA binding"/>
    <property type="evidence" value="ECO:0007669"/>
    <property type="project" value="UniProtKB-KW"/>
</dbReference>
<feature type="domain" description="RNA polymerase sigma-70 region 2" evidence="6">
    <location>
        <begin position="29"/>
        <end position="98"/>
    </location>
</feature>
<evidence type="ECO:0000256" key="5">
    <source>
        <dbReference type="ARBA" id="ARBA00023163"/>
    </source>
</evidence>
<dbReference type="PANTHER" id="PTHR43133:SF8">
    <property type="entry name" value="RNA POLYMERASE SIGMA FACTOR HI_1459-RELATED"/>
    <property type="match status" value="1"/>
</dbReference>
<dbReference type="SUPFAM" id="SSF88659">
    <property type="entry name" value="Sigma3 and sigma4 domains of RNA polymerase sigma factors"/>
    <property type="match status" value="1"/>
</dbReference>
<dbReference type="Proteomes" id="UP000321513">
    <property type="component" value="Unassembled WGS sequence"/>
</dbReference>
<keyword evidence="8" id="KW-1185">Reference proteome</keyword>
<dbReference type="SUPFAM" id="SSF88946">
    <property type="entry name" value="Sigma2 domain of RNA polymerase sigma factors"/>
    <property type="match status" value="1"/>
</dbReference>
<evidence type="ECO:0000256" key="2">
    <source>
        <dbReference type="ARBA" id="ARBA00023015"/>
    </source>
</evidence>
<keyword evidence="2" id="KW-0805">Transcription regulation</keyword>
<comment type="similarity">
    <text evidence="1">Belongs to the sigma-70 factor family. ECF subfamily.</text>
</comment>
<evidence type="ECO:0000256" key="1">
    <source>
        <dbReference type="ARBA" id="ARBA00010641"/>
    </source>
</evidence>
<comment type="caution">
    <text evidence="7">The sequence shown here is derived from an EMBL/GenBank/DDBJ whole genome shotgun (WGS) entry which is preliminary data.</text>
</comment>
<accession>A0A512BE81</accession>
<dbReference type="GO" id="GO:0006352">
    <property type="term" value="P:DNA-templated transcription initiation"/>
    <property type="evidence" value="ECO:0007669"/>
    <property type="project" value="InterPro"/>
</dbReference>
<evidence type="ECO:0000313" key="7">
    <source>
        <dbReference type="EMBL" id="GEO10244.1"/>
    </source>
</evidence>
<dbReference type="InterPro" id="IPR013324">
    <property type="entry name" value="RNA_pol_sigma_r3/r4-like"/>
</dbReference>
<evidence type="ECO:0000259" key="6">
    <source>
        <dbReference type="Pfam" id="PF04542"/>
    </source>
</evidence>
<name>A0A512BE81_9BACT</name>
<dbReference type="AlphaFoldDB" id="A0A512BE81"/>
<dbReference type="RefSeq" id="WP_147204348.1">
    <property type="nucleotide sequence ID" value="NZ_BJYT01000009.1"/>
</dbReference>
<dbReference type="NCBIfam" id="TIGR02937">
    <property type="entry name" value="sigma70-ECF"/>
    <property type="match status" value="1"/>
</dbReference>
<reference evidence="7 8" key="1">
    <citation type="submission" date="2019-07" db="EMBL/GenBank/DDBJ databases">
        <title>Whole genome shotgun sequence of Segetibacter aerophilus NBRC 106135.</title>
        <authorList>
            <person name="Hosoyama A."/>
            <person name="Uohara A."/>
            <person name="Ohji S."/>
            <person name="Ichikawa N."/>
        </authorList>
    </citation>
    <scope>NUCLEOTIDE SEQUENCE [LARGE SCALE GENOMIC DNA]</scope>
    <source>
        <strain evidence="7 8">NBRC 106135</strain>
    </source>
</reference>
<dbReference type="InterPro" id="IPR007627">
    <property type="entry name" value="RNA_pol_sigma70_r2"/>
</dbReference>
<dbReference type="EMBL" id="BJYT01000009">
    <property type="protein sequence ID" value="GEO10244.1"/>
    <property type="molecule type" value="Genomic_DNA"/>
</dbReference>
<dbReference type="Gene3D" id="1.10.10.10">
    <property type="entry name" value="Winged helix-like DNA-binding domain superfamily/Winged helix DNA-binding domain"/>
    <property type="match status" value="1"/>
</dbReference>
<dbReference type="Gene3D" id="1.10.1740.10">
    <property type="match status" value="1"/>
</dbReference>
<proteinExistence type="inferred from homology"/>
<keyword evidence="3" id="KW-0731">Sigma factor</keyword>
<organism evidence="7 8">
    <name type="scientific">Segetibacter aerophilus</name>
    <dbReference type="NCBI Taxonomy" id="670293"/>
    <lineage>
        <taxon>Bacteria</taxon>
        <taxon>Pseudomonadati</taxon>
        <taxon>Bacteroidota</taxon>
        <taxon>Chitinophagia</taxon>
        <taxon>Chitinophagales</taxon>
        <taxon>Chitinophagaceae</taxon>
        <taxon>Segetibacter</taxon>
    </lineage>
</organism>
<dbReference type="InterPro" id="IPR013325">
    <property type="entry name" value="RNA_pol_sigma_r2"/>
</dbReference>
<dbReference type="InterPro" id="IPR036388">
    <property type="entry name" value="WH-like_DNA-bd_sf"/>
</dbReference>
<dbReference type="InterPro" id="IPR039425">
    <property type="entry name" value="RNA_pol_sigma-70-like"/>
</dbReference>
<dbReference type="OrthoDB" id="1116697at2"/>
<dbReference type="InterPro" id="IPR014284">
    <property type="entry name" value="RNA_pol_sigma-70_dom"/>
</dbReference>
<dbReference type="Pfam" id="PF04542">
    <property type="entry name" value="Sigma70_r2"/>
    <property type="match status" value="1"/>
</dbReference>
<dbReference type="GO" id="GO:0016987">
    <property type="term" value="F:sigma factor activity"/>
    <property type="evidence" value="ECO:0007669"/>
    <property type="project" value="UniProtKB-KW"/>
</dbReference>
<dbReference type="PANTHER" id="PTHR43133">
    <property type="entry name" value="RNA POLYMERASE ECF-TYPE SIGMA FACTO"/>
    <property type="match status" value="1"/>
</dbReference>